<dbReference type="Gene3D" id="1.10.150.130">
    <property type="match status" value="1"/>
</dbReference>
<reference evidence="3" key="1">
    <citation type="submission" date="2023-01" db="EMBL/GenBank/DDBJ databases">
        <title>Human gut microbiome strain richness.</title>
        <authorList>
            <person name="Chen-Liaw A."/>
        </authorList>
    </citation>
    <scope>NUCLEOTIDE SEQUENCE</scope>
    <source>
        <strain evidence="3">D54st1_D6_D54t1_190329</strain>
    </source>
</reference>
<evidence type="ECO:0000313" key="4">
    <source>
        <dbReference type="Proteomes" id="UP001212741"/>
    </source>
</evidence>
<proteinExistence type="predicted"/>
<dbReference type="GO" id="GO:0006310">
    <property type="term" value="P:DNA recombination"/>
    <property type="evidence" value="ECO:0007669"/>
    <property type="project" value="UniProtKB-KW"/>
</dbReference>
<dbReference type="RefSeq" id="WP_195520538.1">
    <property type="nucleotide sequence ID" value="NZ_JADNPG010000003.1"/>
</dbReference>
<organism evidence="3 4">
    <name type="scientific">Collinsella aerofaciens</name>
    <dbReference type="NCBI Taxonomy" id="74426"/>
    <lineage>
        <taxon>Bacteria</taxon>
        <taxon>Bacillati</taxon>
        <taxon>Actinomycetota</taxon>
        <taxon>Coriobacteriia</taxon>
        <taxon>Coriobacteriales</taxon>
        <taxon>Coriobacteriaceae</taxon>
        <taxon>Collinsella</taxon>
    </lineage>
</organism>
<dbReference type="InterPro" id="IPR011010">
    <property type="entry name" value="DNA_brk_join_enz"/>
</dbReference>
<keyword evidence="2" id="KW-0233">DNA recombination</keyword>
<comment type="caution">
    <text evidence="3">The sequence shown here is derived from an EMBL/GenBank/DDBJ whole genome shotgun (WGS) entry which is preliminary data.</text>
</comment>
<dbReference type="InterPro" id="IPR010998">
    <property type="entry name" value="Integrase_recombinase_N"/>
</dbReference>
<dbReference type="GO" id="GO:0003677">
    <property type="term" value="F:DNA binding"/>
    <property type="evidence" value="ECO:0007669"/>
    <property type="project" value="UniProtKB-KW"/>
</dbReference>
<dbReference type="GO" id="GO:0015074">
    <property type="term" value="P:DNA integration"/>
    <property type="evidence" value="ECO:0007669"/>
    <property type="project" value="InterPro"/>
</dbReference>
<evidence type="ECO:0000313" key="3">
    <source>
        <dbReference type="EMBL" id="MDB1838179.1"/>
    </source>
</evidence>
<evidence type="ECO:0000256" key="2">
    <source>
        <dbReference type="ARBA" id="ARBA00023172"/>
    </source>
</evidence>
<evidence type="ECO:0000256" key="1">
    <source>
        <dbReference type="ARBA" id="ARBA00023125"/>
    </source>
</evidence>
<accession>A0AAW6AKB0</accession>
<dbReference type="Proteomes" id="UP001212741">
    <property type="component" value="Unassembled WGS sequence"/>
</dbReference>
<name>A0AAW6AKB0_9ACTN</name>
<dbReference type="InterPro" id="IPR013762">
    <property type="entry name" value="Integrase-like_cat_sf"/>
</dbReference>
<dbReference type="SUPFAM" id="SSF56349">
    <property type="entry name" value="DNA breaking-rejoining enzymes"/>
    <property type="match status" value="1"/>
</dbReference>
<gene>
    <name evidence="3" type="ORF">PMW86_01020</name>
</gene>
<sequence>MTRKQRRRAWGSITEAKRGKKYILRWQENTPCGRKRKTKTVYGTYREACTELDRIHVERTDDKPVPTIAQAYGTWLEPTMAAQVSAGTLAPNTRNLVTRSWANYVGPTWGSMPVDQLRPVHLQEWLLTLPAATADTALLTLRKIYGTVAGFVVLPIDPFAATVKYTMPTRKTRERSKRLYTLAEAKDILERLHGTSLEAPFIMACFGSCRSGESLGIRTDEVLPFATESTTLATVDLVRQMEQAGIEPTADGVLKTRKSIRTVVVLPDAAGRLLEIADERRAAGSEWLADRGDGLPMNRGMCNHRWKKWCEAEGVEHIPWSNLRNSWRTICEMELHMPWDLMEMLMGHSLPGVSGRHYIRPSREQVARSVCDALGINWDISQQTRR</sequence>
<protein>
    <submittedName>
        <fullName evidence="3">Site-specific integrase</fullName>
    </submittedName>
</protein>
<keyword evidence="1" id="KW-0238">DNA-binding</keyword>
<dbReference type="Gene3D" id="1.10.443.10">
    <property type="entry name" value="Intergrase catalytic core"/>
    <property type="match status" value="1"/>
</dbReference>
<dbReference type="AlphaFoldDB" id="A0AAW6AKB0"/>
<dbReference type="EMBL" id="JAQLEC010000002">
    <property type="protein sequence ID" value="MDB1838179.1"/>
    <property type="molecule type" value="Genomic_DNA"/>
</dbReference>